<keyword evidence="2" id="KW-0378">Hydrolase</keyword>
<dbReference type="InterPro" id="IPR029058">
    <property type="entry name" value="AB_hydrolase_fold"/>
</dbReference>
<dbReference type="Pfam" id="PF00561">
    <property type="entry name" value="Abhydrolase_1"/>
    <property type="match status" value="1"/>
</dbReference>
<protein>
    <recommendedName>
        <fullName evidence="3">AB hydrolase-1 domain-containing protein</fullName>
    </recommendedName>
</protein>
<dbReference type="EMBL" id="BRXW01000380">
    <property type="protein sequence ID" value="GMH49068.1"/>
    <property type="molecule type" value="Genomic_DNA"/>
</dbReference>
<dbReference type="AlphaFoldDB" id="A0A9W7DN12"/>
<dbReference type="Proteomes" id="UP001165122">
    <property type="component" value="Unassembled WGS sequence"/>
</dbReference>
<dbReference type="InterPro" id="IPR000073">
    <property type="entry name" value="AB_hydrolase_1"/>
</dbReference>
<accession>A0A9W7DN12</accession>
<evidence type="ECO:0000313" key="5">
    <source>
        <dbReference type="Proteomes" id="UP001165122"/>
    </source>
</evidence>
<sequence length="316" mass="34963">MLAIRSTRRLVCQVALRTLTTTPPPPPLSYQTIGPPSPASSLPTVALHGWLDNSSTFLPLSNHNIPLHAPDFPGHGLSYHFTDSTNLISSYLLPTYNFVTHILEKTGSDKINLIGHSMGSSIALILAATYPDLINKLIIIEGLGPITKPDNEIINILRKHTDQFSRPQKPTRIYASLEDCIKARQKTAELSPGDQYITYETCSNLINRSTFAVSGGFVFTHDSRLKNSSHMYLTEAQCYSVLKNVTSDVLLIQAEKGWPQPDASIVEKRLNALKEGVDRFEIVNVKGSHHCHSDEDGVNEVAVAIKDFFSSDDKKR</sequence>
<comment type="caution">
    <text evidence="4">The sequence shown here is derived from an EMBL/GenBank/DDBJ whole genome shotgun (WGS) entry which is preliminary data.</text>
</comment>
<feature type="domain" description="AB hydrolase-1" evidence="3">
    <location>
        <begin position="47"/>
        <end position="164"/>
    </location>
</feature>
<dbReference type="Gene3D" id="3.40.50.1820">
    <property type="entry name" value="alpha/beta hydrolase"/>
    <property type="match status" value="1"/>
</dbReference>
<dbReference type="PRINTS" id="PR00111">
    <property type="entry name" value="ABHYDROLASE"/>
</dbReference>
<evidence type="ECO:0000259" key="3">
    <source>
        <dbReference type="Pfam" id="PF00561"/>
    </source>
</evidence>
<evidence type="ECO:0000256" key="2">
    <source>
        <dbReference type="ARBA" id="ARBA00022801"/>
    </source>
</evidence>
<gene>
    <name evidence="4" type="ORF">TrLO_g9938</name>
</gene>
<comment type="similarity">
    <text evidence="1">Belongs to the AB hydrolase superfamily.</text>
</comment>
<dbReference type="SUPFAM" id="SSF53474">
    <property type="entry name" value="alpha/beta-Hydrolases"/>
    <property type="match status" value="1"/>
</dbReference>
<evidence type="ECO:0000313" key="4">
    <source>
        <dbReference type="EMBL" id="GMH49068.1"/>
    </source>
</evidence>
<keyword evidence="5" id="KW-1185">Reference proteome</keyword>
<reference evidence="5" key="1">
    <citation type="journal article" date="2023" name="Commun. Biol.">
        <title>Genome analysis of Parmales, the sister group of diatoms, reveals the evolutionary specialization of diatoms from phago-mixotrophs to photoautotrophs.</title>
        <authorList>
            <person name="Ban H."/>
            <person name="Sato S."/>
            <person name="Yoshikawa S."/>
            <person name="Yamada K."/>
            <person name="Nakamura Y."/>
            <person name="Ichinomiya M."/>
            <person name="Sato N."/>
            <person name="Blanc-Mathieu R."/>
            <person name="Endo H."/>
            <person name="Kuwata A."/>
            <person name="Ogata H."/>
        </authorList>
    </citation>
    <scope>NUCLEOTIDE SEQUENCE [LARGE SCALE GENOMIC DNA]</scope>
    <source>
        <strain evidence="5">NIES 3700</strain>
    </source>
</reference>
<evidence type="ECO:0000256" key="1">
    <source>
        <dbReference type="ARBA" id="ARBA00008645"/>
    </source>
</evidence>
<proteinExistence type="inferred from homology"/>
<dbReference type="GO" id="GO:0016020">
    <property type="term" value="C:membrane"/>
    <property type="evidence" value="ECO:0007669"/>
    <property type="project" value="TreeGrafter"/>
</dbReference>
<dbReference type="OrthoDB" id="6431331at2759"/>
<dbReference type="GO" id="GO:0016787">
    <property type="term" value="F:hydrolase activity"/>
    <property type="evidence" value="ECO:0007669"/>
    <property type="project" value="UniProtKB-KW"/>
</dbReference>
<organism evidence="4 5">
    <name type="scientific">Triparma laevis f. longispina</name>
    <dbReference type="NCBI Taxonomy" id="1714387"/>
    <lineage>
        <taxon>Eukaryota</taxon>
        <taxon>Sar</taxon>
        <taxon>Stramenopiles</taxon>
        <taxon>Ochrophyta</taxon>
        <taxon>Bolidophyceae</taxon>
        <taxon>Parmales</taxon>
        <taxon>Triparmaceae</taxon>
        <taxon>Triparma</taxon>
    </lineage>
</organism>
<dbReference type="PANTHER" id="PTHR43798:SF14">
    <property type="entry name" value="SERINE HYDROLASE-LIKE PROTEIN DDB_G0286239"/>
    <property type="match status" value="1"/>
</dbReference>
<dbReference type="PANTHER" id="PTHR43798">
    <property type="entry name" value="MONOACYLGLYCEROL LIPASE"/>
    <property type="match status" value="1"/>
</dbReference>
<name>A0A9W7DN12_9STRA</name>
<dbReference type="InterPro" id="IPR050266">
    <property type="entry name" value="AB_hydrolase_sf"/>
</dbReference>